<evidence type="ECO:0000313" key="5">
    <source>
        <dbReference type="Proteomes" id="UP000237798"/>
    </source>
</evidence>
<dbReference type="AlphaFoldDB" id="A0A2T0BHW4"/>
<dbReference type="Pfam" id="PF03358">
    <property type="entry name" value="FMN_red"/>
    <property type="match status" value="1"/>
</dbReference>
<dbReference type="Proteomes" id="UP000237798">
    <property type="component" value="Unassembled WGS sequence"/>
</dbReference>
<evidence type="ECO:0000256" key="2">
    <source>
        <dbReference type="ARBA" id="ARBA00022643"/>
    </source>
</evidence>
<evidence type="ECO:0000256" key="1">
    <source>
        <dbReference type="ARBA" id="ARBA00022630"/>
    </source>
</evidence>
<keyword evidence="2" id="KW-0288">FMN</keyword>
<organism evidence="4 5">
    <name type="scientific">Clostridium luticellarii</name>
    <dbReference type="NCBI Taxonomy" id="1691940"/>
    <lineage>
        <taxon>Bacteria</taxon>
        <taxon>Bacillati</taxon>
        <taxon>Bacillota</taxon>
        <taxon>Clostridia</taxon>
        <taxon>Eubacteriales</taxon>
        <taxon>Clostridiaceae</taxon>
        <taxon>Clostridium</taxon>
    </lineage>
</organism>
<dbReference type="PANTHER" id="PTHR43278">
    <property type="entry name" value="NAD(P)H-DEPENDENT FMN-CONTAINING OXIDOREDUCTASE YWQN-RELATED"/>
    <property type="match status" value="1"/>
</dbReference>
<evidence type="ECO:0000313" key="4">
    <source>
        <dbReference type="EMBL" id="PRR83489.1"/>
    </source>
</evidence>
<keyword evidence="1" id="KW-0285">Flavoprotein</keyword>
<gene>
    <name evidence="4" type="primary">sgcG_3</name>
    <name evidence="4" type="ORF">CLLU_26200</name>
</gene>
<accession>A0A2T0BHW4</accession>
<keyword evidence="4" id="KW-0560">Oxidoreductase</keyword>
<dbReference type="GO" id="GO:0016491">
    <property type="term" value="F:oxidoreductase activity"/>
    <property type="evidence" value="ECO:0007669"/>
    <property type="project" value="UniProtKB-KW"/>
</dbReference>
<reference evidence="4 5" key="1">
    <citation type="submission" date="2018-03" db="EMBL/GenBank/DDBJ databases">
        <title>Genome sequence of Clostridium luticellarii DSM 29923.</title>
        <authorList>
            <person name="Poehlein A."/>
            <person name="Daniel R."/>
        </authorList>
    </citation>
    <scope>NUCLEOTIDE SEQUENCE [LARGE SCALE GENOMIC DNA]</scope>
    <source>
        <strain evidence="4 5">DSM 29923</strain>
    </source>
</reference>
<comment type="caution">
    <text evidence="4">The sequence shown here is derived from an EMBL/GenBank/DDBJ whole genome shotgun (WGS) entry which is preliminary data.</text>
</comment>
<dbReference type="InterPro" id="IPR005025">
    <property type="entry name" value="FMN_Rdtase-like_dom"/>
</dbReference>
<feature type="domain" description="NADPH-dependent FMN reductase-like" evidence="3">
    <location>
        <begin position="1"/>
        <end position="103"/>
    </location>
</feature>
<dbReference type="InterPro" id="IPR051796">
    <property type="entry name" value="ISF_SsuE-like"/>
</dbReference>
<keyword evidence="5" id="KW-1185">Reference proteome</keyword>
<dbReference type="Gene3D" id="3.40.50.360">
    <property type="match status" value="1"/>
</dbReference>
<dbReference type="OrthoDB" id="9805976at2"/>
<protein>
    <submittedName>
        <fullName evidence="4">2-amino-4-deoxychorismate dehydrogenase</fullName>
        <ecNumber evidence="4">1.3.99.24</ecNumber>
    </submittedName>
</protein>
<dbReference type="EMBL" id="PVXP01000045">
    <property type="protein sequence ID" value="PRR83489.1"/>
    <property type="molecule type" value="Genomic_DNA"/>
</dbReference>
<dbReference type="PANTHER" id="PTHR43278:SF2">
    <property type="entry name" value="IRON-SULFUR FLAVOPROTEIN"/>
    <property type="match status" value="1"/>
</dbReference>
<dbReference type="InterPro" id="IPR029039">
    <property type="entry name" value="Flavoprotein-like_sf"/>
</dbReference>
<dbReference type="RefSeq" id="WP_106010216.1">
    <property type="nucleotide sequence ID" value="NZ_JALCPJ010000038.1"/>
</dbReference>
<evidence type="ECO:0000259" key="3">
    <source>
        <dbReference type="Pfam" id="PF03358"/>
    </source>
</evidence>
<dbReference type="SUPFAM" id="SSF52218">
    <property type="entry name" value="Flavoproteins"/>
    <property type="match status" value="1"/>
</dbReference>
<name>A0A2T0BHW4_9CLOT</name>
<proteinExistence type="predicted"/>
<sequence>MKILAVNGSPNGKGGNTEIILKNFLKGCSKAGSDTETIYLKDKNIHHCRGCFTCWTKTPGKCIYNDDMAEIINKIIECDVIVFATPLYYFTVTGLMKDFMDRSLPIMKGTILEKGQKYFHPGRYRILQPKIVLISNCGFPGKYNFSGLFETFKVMCGGKIDASILCDKCGGLTAYKHNDTLKKLYESFFNALVNAGEEFVTYGYIKSDTQALIESDFVDTKTYIENANRSWIS</sequence>
<dbReference type="EC" id="1.3.99.24" evidence="4"/>